<feature type="region of interest" description="Disordered" evidence="1">
    <location>
        <begin position="1"/>
        <end position="20"/>
    </location>
</feature>
<proteinExistence type="predicted"/>
<dbReference type="AlphaFoldDB" id="A0A8C2U458"/>
<dbReference type="Proteomes" id="UP000694412">
    <property type="component" value="Chromosome 7"/>
</dbReference>
<name>A0A8C2U458_COTJA</name>
<dbReference type="PANTHER" id="PTHR47633">
    <property type="entry name" value="IMMUNOGLOBULIN"/>
    <property type="match status" value="1"/>
</dbReference>
<keyword evidence="4" id="KW-1185">Reference proteome</keyword>
<dbReference type="Ensembl" id="ENSCJPT00005029755.1">
    <property type="protein sequence ID" value="ENSCJPP00005021689.1"/>
    <property type="gene ID" value="ENSCJPG00005017332.1"/>
</dbReference>
<dbReference type="SMART" id="SM00408">
    <property type="entry name" value="IGc2"/>
    <property type="match status" value="1"/>
</dbReference>
<accession>A0A8C2U458</accession>
<dbReference type="InterPro" id="IPR003599">
    <property type="entry name" value="Ig_sub"/>
</dbReference>
<dbReference type="SMART" id="SM00409">
    <property type="entry name" value="IG"/>
    <property type="match status" value="1"/>
</dbReference>
<organism evidence="3 4">
    <name type="scientific">Coturnix japonica</name>
    <name type="common">Japanese quail</name>
    <name type="synonym">Coturnix coturnix japonica</name>
    <dbReference type="NCBI Taxonomy" id="93934"/>
    <lineage>
        <taxon>Eukaryota</taxon>
        <taxon>Metazoa</taxon>
        <taxon>Chordata</taxon>
        <taxon>Craniata</taxon>
        <taxon>Vertebrata</taxon>
        <taxon>Euteleostomi</taxon>
        <taxon>Archelosauria</taxon>
        <taxon>Archosauria</taxon>
        <taxon>Dinosauria</taxon>
        <taxon>Saurischia</taxon>
        <taxon>Theropoda</taxon>
        <taxon>Coelurosauria</taxon>
        <taxon>Aves</taxon>
        <taxon>Neognathae</taxon>
        <taxon>Galloanserae</taxon>
        <taxon>Galliformes</taxon>
        <taxon>Phasianidae</taxon>
        <taxon>Perdicinae</taxon>
        <taxon>Coturnix</taxon>
    </lineage>
</organism>
<reference evidence="3" key="1">
    <citation type="submission" date="2015-11" db="EMBL/GenBank/DDBJ databases">
        <authorList>
            <consortium name="International Coturnix japonica Genome Analysis Consortium"/>
            <person name="Warren W."/>
            <person name="Burt D.W."/>
            <person name="Antin P.B."/>
            <person name="Lanford R."/>
            <person name="Gros J."/>
            <person name="Wilson R.K."/>
        </authorList>
    </citation>
    <scope>NUCLEOTIDE SEQUENCE [LARGE SCALE GENOMIC DNA]</scope>
</reference>
<dbReference type="FunFam" id="2.60.40.10:FF:000714">
    <property type="entry name" value="Titin novex-3"/>
    <property type="match status" value="1"/>
</dbReference>
<feature type="domain" description="Ig-like" evidence="2">
    <location>
        <begin position="54"/>
        <end position="146"/>
    </location>
</feature>
<dbReference type="InterPro" id="IPR003598">
    <property type="entry name" value="Ig_sub2"/>
</dbReference>
<sequence length="168" mass="18568">EAAVSGVSPSEDREKSVSISYDMFREPSQEEEVESRAENTQSCSFEFQVAEAPPTFLRLISDYSTFVGASACFQCLVTGSPQPSVQWYKDGKLLEGDRYYMREEEGGSHSLTIENLMQSMQDEGKYTCTASNMYGEAMCSAHLCVQQRTQGGEGVPSSLKTVHILTLT</sequence>
<dbReference type="InterPro" id="IPR013098">
    <property type="entry name" value="Ig_I-set"/>
</dbReference>
<dbReference type="InterPro" id="IPR013783">
    <property type="entry name" value="Ig-like_fold"/>
</dbReference>
<dbReference type="PANTHER" id="PTHR47633:SF16">
    <property type="entry name" value="CAVP-TARGET PROTEIN-LIKE"/>
    <property type="match status" value="1"/>
</dbReference>
<evidence type="ECO:0000259" key="2">
    <source>
        <dbReference type="PROSITE" id="PS50835"/>
    </source>
</evidence>
<reference evidence="3" key="2">
    <citation type="submission" date="2025-08" db="UniProtKB">
        <authorList>
            <consortium name="Ensembl"/>
        </authorList>
    </citation>
    <scope>IDENTIFICATION</scope>
</reference>
<dbReference type="GeneTree" id="ENSGT00940000177836"/>
<dbReference type="PROSITE" id="PS50835">
    <property type="entry name" value="IG_LIKE"/>
    <property type="match status" value="1"/>
</dbReference>
<dbReference type="InterPro" id="IPR007110">
    <property type="entry name" value="Ig-like_dom"/>
</dbReference>
<protein>
    <recommendedName>
        <fullName evidence="2">Ig-like domain-containing protein</fullName>
    </recommendedName>
</protein>
<dbReference type="GO" id="GO:0004672">
    <property type="term" value="F:protein kinase activity"/>
    <property type="evidence" value="ECO:0007669"/>
    <property type="project" value="TreeGrafter"/>
</dbReference>
<dbReference type="Pfam" id="PF07679">
    <property type="entry name" value="I-set"/>
    <property type="match status" value="1"/>
</dbReference>
<dbReference type="Gene3D" id="2.60.40.10">
    <property type="entry name" value="Immunoglobulins"/>
    <property type="match status" value="1"/>
</dbReference>
<evidence type="ECO:0000313" key="4">
    <source>
        <dbReference type="Proteomes" id="UP000694412"/>
    </source>
</evidence>
<evidence type="ECO:0000256" key="1">
    <source>
        <dbReference type="SAM" id="MobiDB-lite"/>
    </source>
</evidence>
<evidence type="ECO:0000313" key="3">
    <source>
        <dbReference type="Ensembl" id="ENSCJPP00005021689.1"/>
    </source>
</evidence>
<dbReference type="InterPro" id="IPR036179">
    <property type="entry name" value="Ig-like_dom_sf"/>
</dbReference>
<reference evidence="3" key="3">
    <citation type="submission" date="2025-09" db="UniProtKB">
        <authorList>
            <consortium name="Ensembl"/>
        </authorList>
    </citation>
    <scope>IDENTIFICATION</scope>
</reference>
<dbReference type="SUPFAM" id="SSF48726">
    <property type="entry name" value="Immunoglobulin"/>
    <property type="match status" value="1"/>
</dbReference>